<sequence length="364" mass="39680">MAIRPLPLPFPLRCPPRSVQTQSMPSQTALRLAKCTTTAIALRTSCETVPALTAYQPLAASAVKVCIAASSVKRNNASKLAIYAAGKTAALASAIKPQITHELLEAFQRTLGEMQRHIETMPENSNRVSDYRFNKESGRLKRELDTQLKVLLRNVSAVTPSQSDSALELVALGARVSAALFDLNVLDFLKPVIGTVALICETVKTVKTNHASALKLVQRVNTVMECVFERASRTEGVNEHALRTLHNALEDILSHLASLQKRRRASVWLLANQEKERVAQLSGALNDALALFSTSTILVTASNTAQLTTLLSAVRRLDGDVGGQLTAIHADLTKLSEERLRLPKALDGYVYPFPSAVFFFRSSL</sequence>
<gene>
    <name evidence="1" type="ORF">B0H16DRAFT_1600939</name>
</gene>
<dbReference type="EMBL" id="JARKIB010000222">
    <property type="protein sequence ID" value="KAJ7722198.1"/>
    <property type="molecule type" value="Genomic_DNA"/>
</dbReference>
<comment type="caution">
    <text evidence="1">The sequence shown here is derived from an EMBL/GenBank/DDBJ whole genome shotgun (WGS) entry which is preliminary data.</text>
</comment>
<organism evidence="1 2">
    <name type="scientific">Mycena metata</name>
    <dbReference type="NCBI Taxonomy" id="1033252"/>
    <lineage>
        <taxon>Eukaryota</taxon>
        <taxon>Fungi</taxon>
        <taxon>Dikarya</taxon>
        <taxon>Basidiomycota</taxon>
        <taxon>Agaricomycotina</taxon>
        <taxon>Agaricomycetes</taxon>
        <taxon>Agaricomycetidae</taxon>
        <taxon>Agaricales</taxon>
        <taxon>Marasmiineae</taxon>
        <taxon>Mycenaceae</taxon>
        <taxon>Mycena</taxon>
    </lineage>
</organism>
<evidence type="ECO:0000313" key="2">
    <source>
        <dbReference type="Proteomes" id="UP001215598"/>
    </source>
</evidence>
<proteinExistence type="predicted"/>
<dbReference type="InterPro" id="IPR059179">
    <property type="entry name" value="MLKL-like_MCAfunc"/>
</dbReference>
<keyword evidence="2" id="KW-1185">Reference proteome</keyword>
<dbReference type="GO" id="GO:0007166">
    <property type="term" value="P:cell surface receptor signaling pathway"/>
    <property type="evidence" value="ECO:0007669"/>
    <property type="project" value="InterPro"/>
</dbReference>
<name>A0AAD7HJU6_9AGAR</name>
<accession>A0AAD7HJU6</accession>
<dbReference type="AlphaFoldDB" id="A0AAD7HJU6"/>
<reference evidence="1" key="1">
    <citation type="submission" date="2023-03" db="EMBL/GenBank/DDBJ databases">
        <title>Massive genome expansion in bonnet fungi (Mycena s.s.) driven by repeated elements and novel gene families across ecological guilds.</title>
        <authorList>
            <consortium name="Lawrence Berkeley National Laboratory"/>
            <person name="Harder C.B."/>
            <person name="Miyauchi S."/>
            <person name="Viragh M."/>
            <person name="Kuo A."/>
            <person name="Thoen E."/>
            <person name="Andreopoulos B."/>
            <person name="Lu D."/>
            <person name="Skrede I."/>
            <person name="Drula E."/>
            <person name="Henrissat B."/>
            <person name="Morin E."/>
            <person name="Kohler A."/>
            <person name="Barry K."/>
            <person name="LaButti K."/>
            <person name="Morin E."/>
            <person name="Salamov A."/>
            <person name="Lipzen A."/>
            <person name="Mereny Z."/>
            <person name="Hegedus B."/>
            <person name="Baldrian P."/>
            <person name="Stursova M."/>
            <person name="Weitz H."/>
            <person name="Taylor A."/>
            <person name="Grigoriev I.V."/>
            <person name="Nagy L.G."/>
            <person name="Martin F."/>
            <person name="Kauserud H."/>
        </authorList>
    </citation>
    <scope>NUCLEOTIDE SEQUENCE</scope>
    <source>
        <strain evidence="1">CBHHK182m</strain>
    </source>
</reference>
<dbReference type="InterPro" id="IPR036537">
    <property type="entry name" value="Adaptor_Cbl_N_dom_sf"/>
</dbReference>
<dbReference type="Gene3D" id="1.20.930.20">
    <property type="entry name" value="Adaptor protein Cbl, N-terminal domain"/>
    <property type="match status" value="1"/>
</dbReference>
<evidence type="ECO:0000313" key="1">
    <source>
        <dbReference type="EMBL" id="KAJ7722198.1"/>
    </source>
</evidence>
<dbReference type="CDD" id="cd21037">
    <property type="entry name" value="MLKL_NTD"/>
    <property type="match status" value="1"/>
</dbReference>
<protein>
    <submittedName>
        <fullName evidence="1">Uncharacterized protein</fullName>
    </submittedName>
</protein>
<dbReference type="Proteomes" id="UP001215598">
    <property type="component" value="Unassembled WGS sequence"/>
</dbReference>